<name>A0A1H6C2X9_9GAMM</name>
<dbReference type="Gene3D" id="1.10.10.60">
    <property type="entry name" value="Homeodomain-like"/>
    <property type="match status" value="2"/>
</dbReference>
<dbReference type="SUPFAM" id="SSF46689">
    <property type="entry name" value="Homeodomain-like"/>
    <property type="match status" value="2"/>
</dbReference>
<keyword evidence="6" id="KW-1185">Reference proteome</keyword>
<dbReference type="GO" id="GO:0003700">
    <property type="term" value="F:DNA-binding transcription factor activity"/>
    <property type="evidence" value="ECO:0007669"/>
    <property type="project" value="InterPro"/>
</dbReference>
<keyword evidence="1" id="KW-0805">Transcription regulation</keyword>
<feature type="domain" description="HTH araC/xylS-type" evidence="4">
    <location>
        <begin position="192"/>
        <end position="289"/>
    </location>
</feature>
<keyword evidence="3" id="KW-0804">Transcription</keyword>
<dbReference type="InterPro" id="IPR009057">
    <property type="entry name" value="Homeodomain-like_sf"/>
</dbReference>
<dbReference type="RefSeq" id="WP_104003982.1">
    <property type="nucleotide sequence ID" value="NZ_FNVQ01000003.1"/>
</dbReference>
<accession>A0A1H6C2X9</accession>
<proteinExistence type="predicted"/>
<dbReference type="AlphaFoldDB" id="A0A1H6C2X9"/>
<organism evidence="5 6">
    <name type="scientific">Marinobacterium lutimaris</name>
    <dbReference type="NCBI Taxonomy" id="568106"/>
    <lineage>
        <taxon>Bacteria</taxon>
        <taxon>Pseudomonadati</taxon>
        <taxon>Pseudomonadota</taxon>
        <taxon>Gammaproteobacteria</taxon>
        <taxon>Oceanospirillales</taxon>
        <taxon>Oceanospirillaceae</taxon>
        <taxon>Marinobacterium</taxon>
    </lineage>
</organism>
<protein>
    <submittedName>
        <fullName evidence="5">AraC-type DNA-binding protein</fullName>
    </submittedName>
</protein>
<dbReference type="SMART" id="SM00342">
    <property type="entry name" value="HTH_ARAC"/>
    <property type="match status" value="1"/>
</dbReference>
<dbReference type="PANTHER" id="PTHR43436:SF1">
    <property type="entry name" value="TRANSCRIPTIONAL REGULATORY PROTEIN"/>
    <property type="match status" value="1"/>
</dbReference>
<keyword evidence="2 5" id="KW-0238">DNA-binding</keyword>
<dbReference type="GO" id="GO:0043565">
    <property type="term" value="F:sequence-specific DNA binding"/>
    <property type="evidence" value="ECO:0007669"/>
    <property type="project" value="InterPro"/>
</dbReference>
<dbReference type="Pfam" id="PF12833">
    <property type="entry name" value="HTH_18"/>
    <property type="match status" value="1"/>
</dbReference>
<evidence type="ECO:0000313" key="6">
    <source>
        <dbReference type="Proteomes" id="UP000236745"/>
    </source>
</evidence>
<dbReference type="Pfam" id="PF06719">
    <property type="entry name" value="AraC_N"/>
    <property type="match status" value="1"/>
</dbReference>
<evidence type="ECO:0000256" key="1">
    <source>
        <dbReference type="ARBA" id="ARBA00023015"/>
    </source>
</evidence>
<gene>
    <name evidence="5" type="ORF">SAMN05444390_103125</name>
</gene>
<evidence type="ECO:0000313" key="5">
    <source>
        <dbReference type="EMBL" id="SEG67319.1"/>
    </source>
</evidence>
<dbReference type="OrthoDB" id="34150at2"/>
<dbReference type="InterPro" id="IPR018062">
    <property type="entry name" value="HTH_AraC-typ_CS"/>
</dbReference>
<dbReference type="InterPro" id="IPR018060">
    <property type="entry name" value="HTH_AraC"/>
</dbReference>
<evidence type="ECO:0000256" key="2">
    <source>
        <dbReference type="ARBA" id="ARBA00023125"/>
    </source>
</evidence>
<dbReference type="InterPro" id="IPR009594">
    <property type="entry name" value="Tscrpt_reg_HTH_AraC_N"/>
</dbReference>
<evidence type="ECO:0000259" key="4">
    <source>
        <dbReference type="PROSITE" id="PS01124"/>
    </source>
</evidence>
<sequence length="305" mass="33800">MQTIIEKVRDQAQKHLDPGKSVSLLPRFSLFSSTASTCPIQALYEPMFCLVLQGAKEVLIGEQLLRYDIGACFVGSVELPVSTRILEATQDQPYIALTLTLDLDKVATLAAAFPPSPRYPVDCNAPGFGVKPVTPELIEPWSRLFNLLESPEDIPALAPMIERELLYRLLTGPHQSIVRQLVGNDSRIAQVRRAINWIRSNYVERLSVNALAEHAGMSQASLHRHFRSATGITPLQYQKRLRLQEARLKLLGGAEVSKAAYTVGYESPSQFSREYTRLFGQAPSVDAQRLRSQGASAEQISTPPC</sequence>
<dbReference type="EMBL" id="FNVQ01000003">
    <property type="protein sequence ID" value="SEG67319.1"/>
    <property type="molecule type" value="Genomic_DNA"/>
</dbReference>
<dbReference type="Proteomes" id="UP000236745">
    <property type="component" value="Unassembled WGS sequence"/>
</dbReference>
<dbReference type="PANTHER" id="PTHR43436">
    <property type="entry name" value="ARAC-FAMILY TRANSCRIPTIONAL REGULATOR"/>
    <property type="match status" value="1"/>
</dbReference>
<dbReference type="PROSITE" id="PS01124">
    <property type="entry name" value="HTH_ARAC_FAMILY_2"/>
    <property type="match status" value="1"/>
</dbReference>
<evidence type="ECO:0000256" key="3">
    <source>
        <dbReference type="ARBA" id="ARBA00023163"/>
    </source>
</evidence>
<dbReference type="PROSITE" id="PS00041">
    <property type="entry name" value="HTH_ARAC_FAMILY_1"/>
    <property type="match status" value="1"/>
</dbReference>
<reference evidence="5 6" key="1">
    <citation type="submission" date="2016-10" db="EMBL/GenBank/DDBJ databases">
        <authorList>
            <person name="de Groot N.N."/>
        </authorList>
    </citation>
    <scope>NUCLEOTIDE SEQUENCE [LARGE SCALE GENOMIC DNA]</scope>
    <source>
        <strain evidence="5 6">DSM 22012</strain>
    </source>
</reference>